<organism evidence="2 3">
    <name type="scientific">Mycena alexandri</name>
    <dbReference type="NCBI Taxonomy" id="1745969"/>
    <lineage>
        <taxon>Eukaryota</taxon>
        <taxon>Fungi</taxon>
        <taxon>Dikarya</taxon>
        <taxon>Basidiomycota</taxon>
        <taxon>Agaricomycotina</taxon>
        <taxon>Agaricomycetes</taxon>
        <taxon>Agaricomycetidae</taxon>
        <taxon>Agaricales</taxon>
        <taxon>Marasmiineae</taxon>
        <taxon>Mycenaceae</taxon>
        <taxon>Mycena</taxon>
    </lineage>
</organism>
<accession>A0AAD6S994</accession>
<sequence>MPQVIPERLKADLEGPIVISGRAEHFPDIYLVTGKHVKRPRDQGRVFLTFLDFSSRAKIQWCPIRASCQLWRTLLPILLHFVNRCSTCAGYGHHAPIEVLAERLTRAAKLAPHLLDAADKLEKLSSGSITVYLLGSTMLWALAIAFLTATDSASSYRAIREGRVRWPRMEIQLIWAAYQEVCELPVRSEPHPTLQIVVPGISIPDLQVRASKL</sequence>
<evidence type="ECO:0000313" key="2">
    <source>
        <dbReference type="EMBL" id="KAJ7022466.1"/>
    </source>
</evidence>
<evidence type="ECO:0000256" key="1">
    <source>
        <dbReference type="SAM" id="Phobius"/>
    </source>
</evidence>
<keyword evidence="1" id="KW-0812">Transmembrane</keyword>
<proteinExistence type="predicted"/>
<name>A0AAD6S994_9AGAR</name>
<protein>
    <submittedName>
        <fullName evidence="2">Uncharacterized protein</fullName>
    </submittedName>
</protein>
<gene>
    <name evidence="2" type="ORF">C8F04DRAFT_1194464</name>
</gene>
<dbReference type="Proteomes" id="UP001218188">
    <property type="component" value="Unassembled WGS sequence"/>
</dbReference>
<evidence type="ECO:0000313" key="3">
    <source>
        <dbReference type="Proteomes" id="UP001218188"/>
    </source>
</evidence>
<keyword evidence="3" id="KW-1185">Reference proteome</keyword>
<reference evidence="2" key="1">
    <citation type="submission" date="2023-03" db="EMBL/GenBank/DDBJ databases">
        <title>Massive genome expansion in bonnet fungi (Mycena s.s.) driven by repeated elements and novel gene families across ecological guilds.</title>
        <authorList>
            <consortium name="Lawrence Berkeley National Laboratory"/>
            <person name="Harder C.B."/>
            <person name="Miyauchi S."/>
            <person name="Viragh M."/>
            <person name="Kuo A."/>
            <person name="Thoen E."/>
            <person name="Andreopoulos B."/>
            <person name="Lu D."/>
            <person name="Skrede I."/>
            <person name="Drula E."/>
            <person name="Henrissat B."/>
            <person name="Morin E."/>
            <person name="Kohler A."/>
            <person name="Barry K."/>
            <person name="LaButti K."/>
            <person name="Morin E."/>
            <person name="Salamov A."/>
            <person name="Lipzen A."/>
            <person name="Mereny Z."/>
            <person name="Hegedus B."/>
            <person name="Baldrian P."/>
            <person name="Stursova M."/>
            <person name="Weitz H."/>
            <person name="Taylor A."/>
            <person name="Grigoriev I.V."/>
            <person name="Nagy L.G."/>
            <person name="Martin F."/>
            <person name="Kauserud H."/>
        </authorList>
    </citation>
    <scope>NUCLEOTIDE SEQUENCE</scope>
    <source>
        <strain evidence="2">CBHHK200</strain>
    </source>
</reference>
<keyword evidence="1" id="KW-0472">Membrane</keyword>
<dbReference type="AlphaFoldDB" id="A0AAD6S994"/>
<feature type="transmembrane region" description="Helical" evidence="1">
    <location>
        <begin position="129"/>
        <end position="149"/>
    </location>
</feature>
<dbReference type="EMBL" id="JARJCM010000209">
    <property type="protein sequence ID" value="KAJ7022466.1"/>
    <property type="molecule type" value="Genomic_DNA"/>
</dbReference>
<keyword evidence="1" id="KW-1133">Transmembrane helix</keyword>
<comment type="caution">
    <text evidence="2">The sequence shown here is derived from an EMBL/GenBank/DDBJ whole genome shotgun (WGS) entry which is preliminary data.</text>
</comment>